<keyword evidence="2" id="KW-1133">Transmembrane helix</keyword>
<gene>
    <name evidence="3" type="ORF">Sango_1561100</name>
</gene>
<proteinExistence type="predicted"/>
<dbReference type="AlphaFoldDB" id="A0AAE1WPS7"/>
<organism evidence="3 4">
    <name type="scientific">Sesamum angolense</name>
    <dbReference type="NCBI Taxonomy" id="2727404"/>
    <lineage>
        <taxon>Eukaryota</taxon>
        <taxon>Viridiplantae</taxon>
        <taxon>Streptophyta</taxon>
        <taxon>Embryophyta</taxon>
        <taxon>Tracheophyta</taxon>
        <taxon>Spermatophyta</taxon>
        <taxon>Magnoliopsida</taxon>
        <taxon>eudicotyledons</taxon>
        <taxon>Gunneridae</taxon>
        <taxon>Pentapetalae</taxon>
        <taxon>asterids</taxon>
        <taxon>lamiids</taxon>
        <taxon>Lamiales</taxon>
        <taxon>Pedaliaceae</taxon>
        <taxon>Sesamum</taxon>
    </lineage>
</organism>
<feature type="transmembrane region" description="Helical" evidence="2">
    <location>
        <begin position="176"/>
        <end position="194"/>
    </location>
</feature>
<accession>A0AAE1WPS7</accession>
<feature type="transmembrane region" description="Helical" evidence="2">
    <location>
        <begin position="138"/>
        <end position="155"/>
    </location>
</feature>
<keyword evidence="2" id="KW-0812">Transmembrane</keyword>
<sequence length="236" mass="26587">MTKVLDPQGPFLHRCNKIFIVCCVISLFVDPVFFYAPVVDAKNLCLSLDQKLEITVCVLRSFLDILYVFHIVLEFRTGYVAPSSRVFGRSVVIDDARAICTRYLYSYFILDIVSILPLPQVNLITIVNAPISLATKDLFKMVILAQFITRILRIYPLYKAVNKSSRKFRRTAWPAAVYNLLLCILASHVASYLTSSELIQVAGRQLPRVLGKVWGLRKESRSLGLLGGPQLKSSDA</sequence>
<keyword evidence="2" id="KW-0472">Membrane</keyword>
<evidence type="ECO:0000313" key="4">
    <source>
        <dbReference type="Proteomes" id="UP001289374"/>
    </source>
</evidence>
<dbReference type="Proteomes" id="UP001289374">
    <property type="component" value="Unassembled WGS sequence"/>
</dbReference>
<feature type="transmembrane region" description="Helical" evidence="2">
    <location>
        <begin position="18"/>
        <end position="38"/>
    </location>
</feature>
<feature type="transmembrane region" description="Helical" evidence="2">
    <location>
        <begin position="100"/>
        <end position="118"/>
    </location>
</feature>
<evidence type="ECO:0000256" key="2">
    <source>
        <dbReference type="SAM" id="Phobius"/>
    </source>
</evidence>
<dbReference type="PANTHER" id="PTHR45651:SF76">
    <property type="entry name" value="CYCLIC NUCLEOTIDE-GATED ION CHANNEL 1-LIKE"/>
    <property type="match status" value="1"/>
</dbReference>
<keyword evidence="4" id="KW-1185">Reference proteome</keyword>
<dbReference type="GO" id="GO:0034220">
    <property type="term" value="P:monoatomic ion transmembrane transport"/>
    <property type="evidence" value="ECO:0007669"/>
    <property type="project" value="UniProtKB-KW"/>
</dbReference>
<feature type="transmembrane region" description="Helical" evidence="2">
    <location>
        <begin position="58"/>
        <end position="79"/>
    </location>
</feature>
<dbReference type="SUPFAM" id="SSF81324">
    <property type="entry name" value="Voltage-gated potassium channels"/>
    <property type="match status" value="1"/>
</dbReference>
<evidence type="ECO:0000256" key="1">
    <source>
        <dbReference type="ARBA" id="ARBA00023303"/>
    </source>
</evidence>
<dbReference type="PANTHER" id="PTHR45651">
    <property type="entry name" value="CYCLIC NUCLEOTIDE-GATED ION CHANNEL 15-RELATED-RELATED"/>
    <property type="match status" value="1"/>
</dbReference>
<dbReference type="GO" id="GO:0016020">
    <property type="term" value="C:membrane"/>
    <property type="evidence" value="ECO:0007669"/>
    <property type="project" value="UniProtKB-SubCell"/>
</dbReference>
<keyword evidence="1" id="KW-0406">Ion transport</keyword>
<evidence type="ECO:0000313" key="3">
    <source>
        <dbReference type="EMBL" id="KAK4397245.1"/>
    </source>
</evidence>
<reference evidence="3" key="2">
    <citation type="journal article" date="2024" name="Plant">
        <title>Genomic evolution and insights into agronomic trait innovations of Sesamum species.</title>
        <authorList>
            <person name="Miao H."/>
            <person name="Wang L."/>
            <person name="Qu L."/>
            <person name="Liu H."/>
            <person name="Sun Y."/>
            <person name="Le M."/>
            <person name="Wang Q."/>
            <person name="Wei S."/>
            <person name="Zheng Y."/>
            <person name="Lin W."/>
            <person name="Duan Y."/>
            <person name="Cao H."/>
            <person name="Xiong S."/>
            <person name="Wang X."/>
            <person name="Wei L."/>
            <person name="Li C."/>
            <person name="Ma Q."/>
            <person name="Ju M."/>
            <person name="Zhao R."/>
            <person name="Li G."/>
            <person name="Mu C."/>
            <person name="Tian Q."/>
            <person name="Mei H."/>
            <person name="Zhang T."/>
            <person name="Gao T."/>
            <person name="Zhang H."/>
        </authorList>
    </citation>
    <scope>NUCLEOTIDE SEQUENCE</scope>
    <source>
        <strain evidence="3">K16</strain>
    </source>
</reference>
<name>A0AAE1WPS7_9LAMI</name>
<keyword evidence="1" id="KW-0407">Ion channel</keyword>
<comment type="caution">
    <text evidence="3">The sequence shown here is derived from an EMBL/GenBank/DDBJ whole genome shotgun (WGS) entry which is preliminary data.</text>
</comment>
<dbReference type="EMBL" id="JACGWL010000008">
    <property type="protein sequence ID" value="KAK4397245.1"/>
    <property type="molecule type" value="Genomic_DNA"/>
</dbReference>
<protein>
    <submittedName>
        <fullName evidence="3">Cyclic nucleotide-gated ion channel 1</fullName>
    </submittedName>
</protein>
<reference evidence="3" key="1">
    <citation type="submission" date="2020-06" db="EMBL/GenBank/DDBJ databases">
        <authorList>
            <person name="Li T."/>
            <person name="Hu X."/>
            <person name="Zhang T."/>
            <person name="Song X."/>
            <person name="Zhang H."/>
            <person name="Dai N."/>
            <person name="Sheng W."/>
            <person name="Hou X."/>
            <person name="Wei L."/>
        </authorList>
    </citation>
    <scope>NUCLEOTIDE SEQUENCE</scope>
    <source>
        <strain evidence="3">K16</strain>
        <tissue evidence="3">Leaf</tissue>
    </source>
</reference>
<keyword evidence="1" id="KW-0813">Transport</keyword>